<evidence type="ECO:0000313" key="3">
    <source>
        <dbReference type="Proteomes" id="UP000006100"/>
    </source>
</evidence>
<keyword evidence="1" id="KW-0812">Transmembrane</keyword>
<keyword evidence="3" id="KW-1185">Reference proteome</keyword>
<keyword evidence="1" id="KW-0472">Membrane</keyword>
<dbReference type="PATRIC" id="fig|1229909.8.peg.863"/>
<protein>
    <submittedName>
        <fullName evidence="2">Uncharacterized protein</fullName>
    </submittedName>
</protein>
<evidence type="ECO:0000313" key="2">
    <source>
        <dbReference type="EMBL" id="AFS82604.1"/>
    </source>
</evidence>
<dbReference type="STRING" id="1229909.NSED_03990"/>
<feature type="transmembrane region" description="Helical" evidence="1">
    <location>
        <begin position="5"/>
        <end position="27"/>
    </location>
</feature>
<gene>
    <name evidence="2" type="ORF">NSED_03990</name>
</gene>
<dbReference type="OrthoDB" id="385161at2157"/>
<evidence type="ECO:0000256" key="1">
    <source>
        <dbReference type="SAM" id="Phobius"/>
    </source>
</evidence>
<dbReference type="AlphaFoldDB" id="K0BAT7"/>
<organism evidence="2 3">
    <name type="scientific">Candidatus Nitrosopumilus sediminis</name>
    <dbReference type="NCBI Taxonomy" id="1229909"/>
    <lineage>
        <taxon>Archaea</taxon>
        <taxon>Nitrososphaerota</taxon>
        <taxon>Nitrososphaeria</taxon>
        <taxon>Nitrosopumilales</taxon>
        <taxon>Nitrosopumilaceae</taxon>
        <taxon>Nitrosopumilus</taxon>
    </lineage>
</organism>
<dbReference type="RefSeq" id="WP_014964976.1">
    <property type="nucleotide sequence ID" value="NC_018656.1"/>
</dbReference>
<sequence length="269" mass="31233">MKTRLLIIIVMISITSSLIVILPNYWLEFDDFGIFLCDRWFDSHYTCNRIWLDPDCNRPGGGCIFPEKSPYDQFLEKKATMAFNLKLDDYRITSKVQNVYQSYSTGIYKSFLAIADGKNSTQYYLATVFDPDESLDNIDVEIYEIISDKCSRELIYKGNGCELKYLEKIVQPIHSSLDYGWITGWDAGEDYCFDWCDQKELFDLGCNQSILAHLTKYSNLLDEEFDGEYSIEDIGLPDGVTQEKFEWCVDFIYEKRIGMDLIPEKIVTG</sequence>
<dbReference type="KEGG" id="nir:NSED_03990"/>
<proteinExistence type="predicted"/>
<keyword evidence="1" id="KW-1133">Transmembrane helix</keyword>
<accession>K0BAT7</accession>
<name>K0BAT7_9ARCH</name>
<dbReference type="GeneID" id="13697816"/>
<dbReference type="HOGENOM" id="CLU_1032899_0_0_2"/>
<dbReference type="Proteomes" id="UP000006100">
    <property type="component" value="Chromosome"/>
</dbReference>
<dbReference type="EMBL" id="CP003843">
    <property type="protein sequence ID" value="AFS82604.1"/>
    <property type="molecule type" value="Genomic_DNA"/>
</dbReference>
<reference evidence="2 3" key="1">
    <citation type="journal article" date="2012" name="J. Bacteriol.">
        <title>Draft Genome Sequence of an Ammonia-Oxidizing Archaeon, "Candidatus Nitrosopumilus sediminis" AR2, from Svalbard in the Arctic Circle.</title>
        <authorList>
            <person name="Park S.J."/>
            <person name="Kim J.G."/>
            <person name="Jung M.Y."/>
            <person name="Kim S.J."/>
            <person name="Cha I.T."/>
            <person name="Ghai R."/>
            <person name="Martin-Cuadrado A.B."/>
            <person name="Rodriguez-Valera F."/>
            <person name="Rhee S.K."/>
        </authorList>
    </citation>
    <scope>NUCLEOTIDE SEQUENCE [LARGE SCALE GENOMIC DNA]</scope>
    <source>
        <strain evidence="2 3">AR2</strain>
    </source>
</reference>